<comment type="caution">
    <text evidence="3">The sequence shown here is derived from an EMBL/GenBank/DDBJ whole genome shotgun (WGS) entry which is preliminary data.</text>
</comment>
<keyword evidence="1" id="KW-0511">Multifunctional enzyme</keyword>
<dbReference type="GO" id="GO:0003824">
    <property type="term" value="F:catalytic activity"/>
    <property type="evidence" value="ECO:0007669"/>
    <property type="project" value="UniProtKB-KW"/>
</dbReference>
<reference evidence="3" key="1">
    <citation type="submission" date="2023-07" db="EMBL/GenBank/DDBJ databases">
        <title>A chromosome-level genome assembly of Lolium multiflorum.</title>
        <authorList>
            <person name="Chen Y."/>
            <person name="Copetti D."/>
            <person name="Kolliker R."/>
            <person name="Studer B."/>
        </authorList>
    </citation>
    <scope>NUCLEOTIDE SEQUENCE</scope>
    <source>
        <strain evidence="3">02402/16</strain>
        <tissue evidence="3">Leaf</tissue>
    </source>
</reference>
<dbReference type="InterPro" id="IPR016197">
    <property type="entry name" value="Chromo-like_dom_sf"/>
</dbReference>
<dbReference type="InterPro" id="IPR043128">
    <property type="entry name" value="Rev_trsase/Diguanyl_cyclase"/>
</dbReference>
<accession>A0AAD8T3W8</accession>
<dbReference type="SUPFAM" id="SSF54160">
    <property type="entry name" value="Chromo domain-like"/>
    <property type="match status" value="1"/>
</dbReference>
<protein>
    <recommendedName>
        <fullName evidence="2">Chromo domain-containing protein</fullName>
    </recommendedName>
</protein>
<keyword evidence="4" id="KW-1185">Reference proteome</keyword>
<dbReference type="InterPro" id="IPR041577">
    <property type="entry name" value="RT_RNaseH_2"/>
</dbReference>
<evidence type="ECO:0000313" key="3">
    <source>
        <dbReference type="EMBL" id="KAK1669332.1"/>
    </source>
</evidence>
<dbReference type="Pfam" id="PF00385">
    <property type="entry name" value="Chromo"/>
    <property type="match status" value="1"/>
</dbReference>
<dbReference type="Proteomes" id="UP001231189">
    <property type="component" value="Unassembled WGS sequence"/>
</dbReference>
<feature type="domain" description="Chromo" evidence="2">
    <location>
        <begin position="318"/>
        <end position="360"/>
    </location>
</feature>
<dbReference type="GO" id="GO:0003676">
    <property type="term" value="F:nucleic acid binding"/>
    <property type="evidence" value="ECO:0007669"/>
    <property type="project" value="InterPro"/>
</dbReference>
<organism evidence="3 4">
    <name type="scientific">Lolium multiflorum</name>
    <name type="common">Italian ryegrass</name>
    <name type="synonym">Lolium perenne subsp. multiflorum</name>
    <dbReference type="NCBI Taxonomy" id="4521"/>
    <lineage>
        <taxon>Eukaryota</taxon>
        <taxon>Viridiplantae</taxon>
        <taxon>Streptophyta</taxon>
        <taxon>Embryophyta</taxon>
        <taxon>Tracheophyta</taxon>
        <taxon>Spermatophyta</taxon>
        <taxon>Magnoliopsida</taxon>
        <taxon>Liliopsida</taxon>
        <taxon>Poales</taxon>
        <taxon>Poaceae</taxon>
        <taxon>BOP clade</taxon>
        <taxon>Pooideae</taxon>
        <taxon>Poodae</taxon>
        <taxon>Poeae</taxon>
        <taxon>Poeae Chloroplast Group 2 (Poeae type)</taxon>
        <taxon>Loliodinae</taxon>
        <taxon>Loliinae</taxon>
        <taxon>Lolium</taxon>
    </lineage>
</organism>
<dbReference type="Gene3D" id="2.40.50.40">
    <property type="match status" value="1"/>
</dbReference>
<dbReference type="Pfam" id="PF17919">
    <property type="entry name" value="RT_RNaseH_2"/>
    <property type="match status" value="1"/>
</dbReference>
<gene>
    <name evidence="3" type="ORF">QYE76_057491</name>
</gene>
<dbReference type="CDD" id="cd09274">
    <property type="entry name" value="RNase_HI_RT_Ty3"/>
    <property type="match status" value="1"/>
</dbReference>
<dbReference type="AlphaFoldDB" id="A0AAD8T3W8"/>
<name>A0AAD8T3W8_LOLMU</name>
<dbReference type="InterPro" id="IPR000953">
    <property type="entry name" value="Chromo/chromo_shadow_dom"/>
</dbReference>
<dbReference type="InterPro" id="IPR023780">
    <property type="entry name" value="Chromo_domain"/>
</dbReference>
<dbReference type="PANTHER" id="PTHR37984:SF5">
    <property type="entry name" value="PROTEIN NYNRIN-LIKE"/>
    <property type="match status" value="1"/>
</dbReference>
<dbReference type="SUPFAM" id="SSF53098">
    <property type="entry name" value="Ribonuclease H-like"/>
    <property type="match status" value="1"/>
</dbReference>
<proteinExistence type="predicted"/>
<dbReference type="PANTHER" id="PTHR37984">
    <property type="entry name" value="PROTEIN CBG26694"/>
    <property type="match status" value="1"/>
</dbReference>
<dbReference type="EMBL" id="JAUUTY010000003">
    <property type="protein sequence ID" value="KAK1669332.1"/>
    <property type="molecule type" value="Genomic_DNA"/>
</dbReference>
<dbReference type="Gene3D" id="3.30.420.10">
    <property type="entry name" value="Ribonuclease H-like superfamily/Ribonuclease H"/>
    <property type="match status" value="1"/>
</dbReference>
<dbReference type="SUPFAM" id="SSF56672">
    <property type="entry name" value="DNA/RNA polymerases"/>
    <property type="match status" value="1"/>
</dbReference>
<evidence type="ECO:0000313" key="4">
    <source>
        <dbReference type="Proteomes" id="UP001231189"/>
    </source>
</evidence>
<dbReference type="FunFam" id="3.30.70.270:FF:000020">
    <property type="entry name" value="Transposon Tf2-6 polyprotein-like Protein"/>
    <property type="match status" value="1"/>
</dbReference>
<dbReference type="InterPro" id="IPR050951">
    <property type="entry name" value="Retrovirus_Pol_polyprotein"/>
</dbReference>
<dbReference type="InterPro" id="IPR012337">
    <property type="entry name" value="RNaseH-like_sf"/>
</dbReference>
<dbReference type="InterPro" id="IPR043502">
    <property type="entry name" value="DNA/RNA_pol_sf"/>
</dbReference>
<dbReference type="PROSITE" id="PS50013">
    <property type="entry name" value="CHROMO_2"/>
    <property type="match status" value="1"/>
</dbReference>
<evidence type="ECO:0000259" key="2">
    <source>
        <dbReference type="PROSITE" id="PS50013"/>
    </source>
</evidence>
<dbReference type="InterPro" id="IPR036397">
    <property type="entry name" value="RNaseH_sf"/>
</dbReference>
<evidence type="ECO:0000256" key="1">
    <source>
        <dbReference type="ARBA" id="ARBA00023268"/>
    </source>
</evidence>
<dbReference type="Gene3D" id="3.30.70.270">
    <property type="match status" value="1"/>
</dbReference>
<sequence>MQDWPQLANVTELRGFLGLTGYYRKFVKNSRIIARPLTNLLNKKGFLWMEEATEAFLALKAAMSSTPVLQLSDFQKQFIVETGACNFGIGAVLMQDQHPLAFLSKPLSSTHQQLSIYEKEFLVLLMAIERWRPYLQRGEFIIKTDHHSLSYLDDQTLQSPLQRKAIARLMGLQFKIVYRQGAENKAADALSRIGHLMENPKEWKRWLPLAEFWYNSTFHTAMGCSPFKALYGHDPNLGALPHVDETSPVAGILTDRAAQVELLKQHLTVAQNRMKIYADSKRSERVFEVGDKIKEFRDDYTPVFAHLPKTPTLDVLDTSPEKVLDRRLVKKGNVAIPQVLIKWTNIPEDSETWEDWETLKTKFLAILTWGQASSSGGGLVTPDGVT</sequence>